<accession>A0AAD1W975</accession>
<name>A0AAD1W975_PELCU</name>
<proteinExistence type="predicted"/>
<feature type="non-terminal residue" evidence="1">
    <location>
        <position position="165"/>
    </location>
</feature>
<protein>
    <recommendedName>
        <fullName evidence="3">Reverse transcriptase</fullName>
    </recommendedName>
</protein>
<organism evidence="1 2">
    <name type="scientific">Pelobates cultripes</name>
    <name type="common">Western spadefoot toad</name>
    <dbReference type="NCBI Taxonomy" id="61616"/>
    <lineage>
        <taxon>Eukaryota</taxon>
        <taxon>Metazoa</taxon>
        <taxon>Chordata</taxon>
        <taxon>Craniata</taxon>
        <taxon>Vertebrata</taxon>
        <taxon>Euteleostomi</taxon>
        <taxon>Amphibia</taxon>
        <taxon>Batrachia</taxon>
        <taxon>Anura</taxon>
        <taxon>Pelobatoidea</taxon>
        <taxon>Pelobatidae</taxon>
        <taxon>Pelobates</taxon>
    </lineage>
</organism>
<evidence type="ECO:0008006" key="3">
    <source>
        <dbReference type="Google" id="ProtNLM"/>
    </source>
</evidence>
<dbReference type="AlphaFoldDB" id="A0AAD1W975"/>
<evidence type="ECO:0000313" key="2">
    <source>
        <dbReference type="Proteomes" id="UP001295444"/>
    </source>
</evidence>
<keyword evidence="2" id="KW-1185">Reference proteome</keyword>
<dbReference type="Proteomes" id="UP001295444">
    <property type="component" value="Chromosome 05"/>
</dbReference>
<evidence type="ECO:0000313" key="1">
    <source>
        <dbReference type="EMBL" id="CAH2293823.1"/>
    </source>
</evidence>
<reference evidence="1" key="1">
    <citation type="submission" date="2022-03" db="EMBL/GenBank/DDBJ databases">
        <authorList>
            <person name="Alioto T."/>
            <person name="Alioto T."/>
            <person name="Gomez Garrido J."/>
        </authorList>
    </citation>
    <scope>NUCLEOTIDE SEQUENCE</scope>
</reference>
<dbReference type="EMBL" id="OW240916">
    <property type="protein sequence ID" value="CAH2293823.1"/>
    <property type="molecule type" value="Genomic_DNA"/>
</dbReference>
<sequence length="165" mass="18937">MTELRRTETRHKQDPRKSTLTQLNAIRDQVKQLTQAGTEKALKWLKQKYYEKRNKADFMLAHCLKHGVESKWIDKMRTQLGQRSKVPERIGERVQKYFTALYNHTPSLTPDDVSYRAGINTFLDKLNLPTLPQITKTAIAAVVTTEEMAVALKIFKPNKSPGPDG</sequence>
<gene>
    <name evidence="1" type="ORF">PECUL_23A009158</name>
</gene>